<keyword evidence="1" id="KW-0472">Membrane</keyword>
<feature type="transmembrane region" description="Helical" evidence="1">
    <location>
        <begin position="128"/>
        <end position="153"/>
    </location>
</feature>
<dbReference type="Proteomes" id="UP000035088">
    <property type="component" value="Unassembled WGS sequence"/>
</dbReference>
<dbReference type="STRING" id="1073574.GOARA_012_00790"/>
<dbReference type="AlphaFoldDB" id="G7GY54"/>
<evidence type="ECO:0008006" key="4">
    <source>
        <dbReference type="Google" id="ProtNLM"/>
    </source>
</evidence>
<evidence type="ECO:0000256" key="1">
    <source>
        <dbReference type="SAM" id="Phobius"/>
    </source>
</evidence>
<dbReference type="EMBL" id="BAEE01000012">
    <property type="protein sequence ID" value="GAB08529.1"/>
    <property type="molecule type" value="Genomic_DNA"/>
</dbReference>
<accession>G7GY54</accession>
<evidence type="ECO:0000313" key="2">
    <source>
        <dbReference type="EMBL" id="GAB08529.1"/>
    </source>
</evidence>
<sequence>MPLRALETPRAAALAGVVFALLFGVALSLVHLSMPGGFDQDAEEFVAPQGRLTLAVALMPFAGIAYLWFVAVVRDGFGQVEDRFYSTVFMASSLLFLAMIFVAVAVAAGLGNVSGDEPESAQQAVVEFGSGIVGSAGGTFALRMAAVSMMSLATIWLKSGVMQRWLVIVSYATAVILLVASNLSVWISLLYPVWALIISLSILFTAFAERDDEDPVAGGVRG</sequence>
<comment type="caution">
    <text evidence="2">The sequence shown here is derived from an EMBL/GenBank/DDBJ whole genome shotgun (WGS) entry which is preliminary data.</text>
</comment>
<dbReference type="RefSeq" id="WP_007320606.1">
    <property type="nucleotide sequence ID" value="NZ_BAEE01000012.1"/>
</dbReference>
<keyword evidence="3" id="KW-1185">Reference proteome</keyword>
<gene>
    <name evidence="2" type="ORF">GOARA_012_00790</name>
</gene>
<feature type="transmembrane region" description="Helical" evidence="1">
    <location>
        <begin position="84"/>
        <end position="108"/>
    </location>
</feature>
<feature type="transmembrane region" description="Helical" evidence="1">
    <location>
        <begin position="165"/>
        <end position="183"/>
    </location>
</feature>
<keyword evidence="1" id="KW-0812">Transmembrane</keyword>
<protein>
    <recommendedName>
        <fullName evidence="4">DUF4386 family protein</fullName>
    </recommendedName>
</protein>
<evidence type="ECO:0000313" key="3">
    <source>
        <dbReference type="Proteomes" id="UP000035088"/>
    </source>
</evidence>
<reference evidence="2 3" key="1">
    <citation type="submission" date="2011-11" db="EMBL/GenBank/DDBJ databases">
        <title>Whole genome shotgun sequence of Gordonia araii NBRC 100433.</title>
        <authorList>
            <person name="Yoshida Y."/>
            <person name="Hosoyama A."/>
            <person name="Tsuchikane K."/>
            <person name="Katsumata H."/>
            <person name="Yamazaki S."/>
            <person name="Fujita N."/>
        </authorList>
    </citation>
    <scope>NUCLEOTIDE SEQUENCE [LARGE SCALE GENOMIC DNA]</scope>
    <source>
        <strain evidence="2 3">NBRC 100433</strain>
    </source>
</reference>
<name>G7GY54_9ACTN</name>
<proteinExistence type="predicted"/>
<keyword evidence="1" id="KW-1133">Transmembrane helix</keyword>
<feature type="transmembrane region" description="Helical" evidence="1">
    <location>
        <begin position="189"/>
        <end position="208"/>
    </location>
</feature>
<organism evidence="2 3">
    <name type="scientific">Gordonia araii NBRC 100433</name>
    <dbReference type="NCBI Taxonomy" id="1073574"/>
    <lineage>
        <taxon>Bacteria</taxon>
        <taxon>Bacillati</taxon>
        <taxon>Actinomycetota</taxon>
        <taxon>Actinomycetes</taxon>
        <taxon>Mycobacteriales</taxon>
        <taxon>Gordoniaceae</taxon>
        <taxon>Gordonia</taxon>
    </lineage>
</organism>
<feature type="transmembrane region" description="Helical" evidence="1">
    <location>
        <begin position="12"/>
        <end position="32"/>
    </location>
</feature>
<feature type="transmembrane region" description="Helical" evidence="1">
    <location>
        <begin position="52"/>
        <end position="72"/>
    </location>
</feature>